<evidence type="ECO:0000256" key="2">
    <source>
        <dbReference type="ARBA" id="ARBA00004496"/>
    </source>
</evidence>
<keyword evidence="5 12" id="KW-0963">Cytoplasm</keyword>
<dbReference type="EC" id="5.2.1.8" evidence="4 12"/>
<dbReference type="Pfam" id="PF03095">
    <property type="entry name" value="PTPA"/>
    <property type="match status" value="1"/>
</dbReference>
<evidence type="ECO:0000256" key="4">
    <source>
        <dbReference type="ARBA" id="ARBA00013194"/>
    </source>
</evidence>
<comment type="caution">
    <text evidence="13">The sequence shown here is derived from an EMBL/GenBank/DDBJ whole genome shotgun (WGS) entry which is preliminary data.</text>
</comment>
<dbReference type="GO" id="GO:0003755">
    <property type="term" value="F:peptidyl-prolyl cis-trans isomerase activity"/>
    <property type="evidence" value="ECO:0007669"/>
    <property type="project" value="UniProtKB-KW"/>
</dbReference>
<keyword evidence="8 12" id="KW-0697">Rotamase</keyword>
<dbReference type="FunFam" id="1.20.120.1150:FF:000002">
    <property type="entry name" value="Serine/threonine-protein phosphatase 2A activator"/>
    <property type="match status" value="1"/>
</dbReference>
<evidence type="ECO:0000256" key="1">
    <source>
        <dbReference type="ARBA" id="ARBA00000971"/>
    </source>
</evidence>
<dbReference type="SUPFAM" id="SSF140984">
    <property type="entry name" value="PTPA-like"/>
    <property type="match status" value="1"/>
</dbReference>
<evidence type="ECO:0000256" key="3">
    <source>
        <dbReference type="ARBA" id="ARBA00011019"/>
    </source>
</evidence>
<reference evidence="13" key="1">
    <citation type="submission" date="2022-12" db="EMBL/GenBank/DDBJ databases">
        <title>Genome assemblies of Blomia tropicalis.</title>
        <authorList>
            <person name="Cui Y."/>
        </authorList>
    </citation>
    <scope>NUCLEOTIDE SEQUENCE</scope>
    <source>
        <tissue evidence="13">Adult mites</tissue>
    </source>
</reference>
<gene>
    <name evidence="13" type="ORF">RDWZM_003346</name>
</gene>
<dbReference type="InterPro" id="IPR004327">
    <property type="entry name" value="Phstyr_phstse_ac"/>
</dbReference>
<evidence type="ECO:0000256" key="10">
    <source>
        <dbReference type="ARBA" id="ARBA00044786"/>
    </source>
</evidence>
<dbReference type="InterPro" id="IPR007135">
    <property type="entry name" value="Atg3/Atg10"/>
</dbReference>
<dbReference type="Proteomes" id="UP001142055">
    <property type="component" value="Chromosome 1"/>
</dbReference>
<dbReference type="GO" id="GO:0008160">
    <property type="term" value="F:protein tyrosine phosphatase activator activity"/>
    <property type="evidence" value="ECO:0007669"/>
    <property type="project" value="TreeGrafter"/>
</dbReference>
<comment type="catalytic activity">
    <reaction evidence="1 12">
        <text>[protein]-peptidylproline (omega=180) = [protein]-peptidylproline (omega=0)</text>
        <dbReference type="Rhea" id="RHEA:16237"/>
        <dbReference type="Rhea" id="RHEA-COMP:10747"/>
        <dbReference type="Rhea" id="RHEA-COMP:10748"/>
        <dbReference type="ChEBI" id="CHEBI:83833"/>
        <dbReference type="ChEBI" id="CHEBI:83834"/>
        <dbReference type="EC" id="5.2.1.8"/>
    </reaction>
</comment>
<keyword evidence="7" id="KW-0072">Autophagy</keyword>
<dbReference type="GO" id="GO:0019787">
    <property type="term" value="F:ubiquitin-like protein transferase activity"/>
    <property type="evidence" value="ECO:0007669"/>
    <property type="project" value="InterPro"/>
</dbReference>
<evidence type="ECO:0000256" key="9">
    <source>
        <dbReference type="ARBA" id="ARBA00023235"/>
    </source>
</evidence>
<accession>A0A9Q0RSY6</accession>
<organism evidence="13 14">
    <name type="scientific">Blomia tropicalis</name>
    <name type="common">Mite</name>
    <dbReference type="NCBI Taxonomy" id="40697"/>
    <lineage>
        <taxon>Eukaryota</taxon>
        <taxon>Metazoa</taxon>
        <taxon>Ecdysozoa</taxon>
        <taxon>Arthropoda</taxon>
        <taxon>Chelicerata</taxon>
        <taxon>Arachnida</taxon>
        <taxon>Acari</taxon>
        <taxon>Acariformes</taxon>
        <taxon>Sarcoptiformes</taxon>
        <taxon>Astigmata</taxon>
        <taxon>Glycyphagoidea</taxon>
        <taxon>Echimyopodidae</taxon>
        <taxon>Blomia</taxon>
    </lineage>
</organism>
<dbReference type="PANTHER" id="PTHR10012:SF0">
    <property type="entry name" value="SERINE_THREONINE-PROTEIN PHOSPHATASE 2A ACTIVATOR"/>
    <property type="match status" value="1"/>
</dbReference>
<dbReference type="PANTHER" id="PTHR10012">
    <property type="entry name" value="SERINE/THREONINE-PROTEIN PHOSPHATASE 2A REGULATORY SUBUNIT B"/>
    <property type="match status" value="1"/>
</dbReference>
<dbReference type="GO" id="GO:0005737">
    <property type="term" value="C:cytoplasm"/>
    <property type="evidence" value="ECO:0007669"/>
    <property type="project" value="UniProtKB-SubCell"/>
</dbReference>
<evidence type="ECO:0000256" key="7">
    <source>
        <dbReference type="ARBA" id="ARBA00023006"/>
    </source>
</evidence>
<dbReference type="InterPro" id="IPR043170">
    <property type="entry name" value="PTPA_C_lid"/>
</dbReference>
<dbReference type="GO" id="GO:0006914">
    <property type="term" value="P:autophagy"/>
    <property type="evidence" value="ECO:0007669"/>
    <property type="project" value="UniProtKB-KW"/>
</dbReference>
<name>A0A9Q0RSY6_BLOTA</name>
<sequence length="475" mass="54808">MAGAANLQPNSNEPCRRILTANDIDMWLHSEGYRDYLNFIKQLNEFAKGVHNNSCTSRSEITNINLTKVVDLLDKLDEIATQIEPFNDDKDQRFGNKAYRVWFDRMVEYSQTELKNIFGEKDGSEMALYLVDSFGNKVRIDYGTGHEMCFLIFLMGVYKLALIPEALNESLVDDGETLSRNVFKSLSHQLLVVYVLVYMPMVRKIQLRYRLEPAGSHGAFSLDDFQFLPFYFGSAQLIQHPTLDPGSFPQAAIAEQYKDEYIFYAAVSFIHQVKKGPFAEHSNQLWNISGVDDWAKINNGLFKMYCKEYLPKFQIDEQDGIYLSKVEYKWLDGETASPTDVSNTNRILYKFEYHIIYSSSYQVPTIFFNISDQRGCIVSLDWIWNRLPEHIVHSIDDHDKLFNLRGQMITQVMHPITGSPYFTIHPCRTSQLMGQFYSDNIQNSNHNYLITWLSCMAPIVGLSISNEFGRTGILK</sequence>
<dbReference type="GO" id="GO:0000159">
    <property type="term" value="C:protein phosphatase type 2A complex"/>
    <property type="evidence" value="ECO:0007669"/>
    <property type="project" value="TreeGrafter"/>
</dbReference>
<evidence type="ECO:0000256" key="5">
    <source>
        <dbReference type="ARBA" id="ARBA00022490"/>
    </source>
</evidence>
<evidence type="ECO:0000313" key="13">
    <source>
        <dbReference type="EMBL" id="KAJ6224801.1"/>
    </source>
</evidence>
<keyword evidence="9 12" id="KW-0413">Isomerase</keyword>
<comment type="similarity">
    <text evidence="3 12">Belongs to the PTPA-type PPIase family.</text>
</comment>
<keyword evidence="6" id="KW-0833">Ubl conjugation pathway</keyword>
<dbReference type="InterPro" id="IPR037218">
    <property type="entry name" value="PTPA_sf"/>
</dbReference>
<dbReference type="Gene3D" id="3.30.1460.50">
    <property type="match status" value="1"/>
</dbReference>
<dbReference type="AlphaFoldDB" id="A0A9Q0RSY6"/>
<dbReference type="EMBL" id="JAPWDV010000001">
    <property type="protein sequence ID" value="KAJ6224801.1"/>
    <property type="molecule type" value="Genomic_DNA"/>
</dbReference>
<dbReference type="GO" id="GO:0007052">
    <property type="term" value="P:mitotic spindle organization"/>
    <property type="evidence" value="ECO:0007669"/>
    <property type="project" value="TreeGrafter"/>
</dbReference>
<dbReference type="Gene3D" id="1.20.120.1150">
    <property type="match status" value="1"/>
</dbReference>
<evidence type="ECO:0000256" key="12">
    <source>
        <dbReference type="RuleBase" id="RU361210"/>
    </source>
</evidence>
<comment type="function">
    <text evidence="12">PPIases accelerate the folding of proteins. It catalyzes the cis-trans isomerization of proline imidic peptide bonds in oligopeptides.</text>
</comment>
<evidence type="ECO:0000256" key="8">
    <source>
        <dbReference type="ARBA" id="ARBA00023110"/>
    </source>
</evidence>
<dbReference type="Pfam" id="PF03987">
    <property type="entry name" value="Autophagy_act_C"/>
    <property type="match status" value="1"/>
</dbReference>
<evidence type="ECO:0000256" key="6">
    <source>
        <dbReference type="ARBA" id="ARBA00022786"/>
    </source>
</evidence>
<comment type="subcellular location">
    <subcellularLocation>
        <location evidence="2 12">Cytoplasm</location>
    </subcellularLocation>
</comment>
<keyword evidence="14" id="KW-1185">Reference proteome</keyword>
<evidence type="ECO:0000313" key="14">
    <source>
        <dbReference type="Proteomes" id="UP001142055"/>
    </source>
</evidence>
<evidence type="ECO:0000256" key="11">
    <source>
        <dbReference type="ARBA" id="ARBA00044820"/>
    </source>
</evidence>
<dbReference type="GO" id="GO:0005634">
    <property type="term" value="C:nucleus"/>
    <property type="evidence" value="ECO:0007669"/>
    <property type="project" value="TreeGrafter"/>
</dbReference>
<proteinExistence type="inferred from homology"/>
<protein>
    <recommendedName>
        <fullName evidence="10 12">Serine/threonine-protein phosphatase 2A activator</fullName>
        <ecNumber evidence="4 12">5.2.1.8</ecNumber>
    </recommendedName>
    <alternativeName>
        <fullName evidence="11 12">Phosphotyrosyl phosphatase activator</fullName>
    </alternativeName>
</protein>